<protein>
    <submittedName>
        <fullName evidence="6">3-hydroxybutyryl-CoA dehydrogenase</fullName>
    </submittedName>
</protein>
<dbReference type="Pfam" id="PF02737">
    <property type="entry name" value="3HCDH_N"/>
    <property type="match status" value="1"/>
</dbReference>
<dbReference type="GO" id="GO:0016616">
    <property type="term" value="F:oxidoreductase activity, acting on the CH-OH group of donors, NAD or NADP as acceptor"/>
    <property type="evidence" value="ECO:0007669"/>
    <property type="project" value="InterPro"/>
</dbReference>
<dbReference type="OrthoDB" id="2986269at2"/>
<evidence type="ECO:0000313" key="7">
    <source>
        <dbReference type="Proteomes" id="UP000253314"/>
    </source>
</evidence>
<dbReference type="PANTHER" id="PTHR48075:SF5">
    <property type="entry name" value="3-HYDROXYBUTYRYL-COA DEHYDROGENASE"/>
    <property type="match status" value="1"/>
</dbReference>
<dbReference type="Gene3D" id="1.10.1040.10">
    <property type="entry name" value="N-(1-d-carboxylethyl)-l-norvaline Dehydrogenase, domain 2"/>
    <property type="match status" value="1"/>
</dbReference>
<evidence type="ECO:0000256" key="3">
    <source>
        <dbReference type="ARBA" id="ARBA00023002"/>
    </source>
</evidence>
<proteinExistence type="inferred from homology"/>
<evidence type="ECO:0000259" key="4">
    <source>
        <dbReference type="Pfam" id="PF00725"/>
    </source>
</evidence>
<dbReference type="AlphaFoldDB" id="A0A366XX29"/>
<dbReference type="GO" id="GO:0070403">
    <property type="term" value="F:NAD+ binding"/>
    <property type="evidence" value="ECO:0007669"/>
    <property type="project" value="InterPro"/>
</dbReference>
<organism evidence="6 7">
    <name type="scientific">Bacillus taeanensis</name>
    <dbReference type="NCBI Taxonomy" id="273032"/>
    <lineage>
        <taxon>Bacteria</taxon>
        <taxon>Bacillati</taxon>
        <taxon>Bacillota</taxon>
        <taxon>Bacilli</taxon>
        <taxon>Bacillales</taxon>
        <taxon>Bacillaceae</taxon>
        <taxon>Bacillus</taxon>
    </lineage>
</organism>
<dbReference type="InterPro" id="IPR006108">
    <property type="entry name" value="3HC_DH_C"/>
</dbReference>
<accession>A0A366XX29</accession>
<dbReference type="SUPFAM" id="SSF48179">
    <property type="entry name" value="6-phosphogluconate dehydrogenase C-terminal domain-like"/>
    <property type="match status" value="1"/>
</dbReference>
<dbReference type="Pfam" id="PF00725">
    <property type="entry name" value="3HCDH"/>
    <property type="match status" value="1"/>
</dbReference>
<evidence type="ECO:0000256" key="1">
    <source>
        <dbReference type="ARBA" id="ARBA00005086"/>
    </source>
</evidence>
<dbReference type="Proteomes" id="UP000253314">
    <property type="component" value="Unassembled WGS sequence"/>
</dbReference>
<feature type="domain" description="3-hydroxyacyl-CoA dehydrogenase C-terminal" evidence="4">
    <location>
        <begin position="146"/>
        <end position="242"/>
    </location>
</feature>
<dbReference type="GO" id="GO:0006631">
    <property type="term" value="P:fatty acid metabolic process"/>
    <property type="evidence" value="ECO:0007669"/>
    <property type="project" value="InterPro"/>
</dbReference>
<dbReference type="Gene3D" id="3.40.50.720">
    <property type="entry name" value="NAD(P)-binding Rossmann-like Domain"/>
    <property type="match status" value="1"/>
</dbReference>
<dbReference type="EMBL" id="QOCW01000006">
    <property type="protein sequence ID" value="RBW70196.1"/>
    <property type="molecule type" value="Genomic_DNA"/>
</dbReference>
<gene>
    <name evidence="6" type="ORF">DS031_07855</name>
</gene>
<dbReference type="SUPFAM" id="SSF51735">
    <property type="entry name" value="NAD(P)-binding Rossmann-fold domains"/>
    <property type="match status" value="1"/>
</dbReference>
<evidence type="ECO:0000259" key="5">
    <source>
        <dbReference type="Pfam" id="PF02737"/>
    </source>
</evidence>
<sequence length="252" mass="27936">MKSKCKIAVSGDNNLAKEIRGACAQAEEVELLSLNDPALYSKIDVVIETINFDLLEKKQRLQHIENIVDSDTLIVTTVLGVSATEAASWLKHSERLIGFATFSNLEARGLLEIAPALQSNQTFLNQACDVLDLLGKEVEIVADEIGLVFPRIVALIINEAMFAMMEGTASPEDIDEAMKKGTNYPFGPLEWADNIGLEDVYAVLRGLHRDLGEERYRPAPLLRKMVLAGWSGKRVGKGIYSYIEQTERETVR</sequence>
<comment type="caution">
    <text evidence="6">The sequence shown here is derived from an EMBL/GenBank/DDBJ whole genome shotgun (WGS) entry which is preliminary data.</text>
</comment>
<dbReference type="InterPro" id="IPR006176">
    <property type="entry name" value="3-OHacyl-CoA_DH_NAD-bd"/>
</dbReference>
<dbReference type="InterPro" id="IPR036291">
    <property type="entry name" value="NAD(P)-bd_dom_sf"/>
</dbReference>
<keyword evidence="7" id="KW-1185">Reference proteome</keyword>
<evidence type="ECO:0000313" key="6">
    <source>
        <dbReference type="EMBL" id="RBW70196.1"/>
    </source>
</evidence>
<comment type="pathway">
    <text evidence="1">Lipid metabolism; butanoate metabolism.</text>
</comment>
<dbReference type="PANTHER" id="PTHR48075">
    <property type="entry name" value="3-HYDROXYACYL-COA DEHYDROGENASE FAMILY PROTEIN"/>
    <property type="match status" value="1"/>
</dbReference>
<dbReference type="InterPro" id="IPR008927">
    <property type="entry name" value="6-PGluconate_DH-like_C_sf"/>
</dbReference>
<keyword evidence="3" id="KW-0560">Oxidoreductase</keyword>
<dbReference type="RefSeq" id="WP_113805389.1">
    <property type="nucleotide sequence ID" value="NZ_QOCW01000006.1"/>
</dbReference>
<dbReference type="InterPro" id="IPR013328">
    <property type="entry name" value="6PGD_dom2"/>
</dbReference>
<comment type="similarity">
    <text evidence="2">Belongs to the 3-hydroxyacyl-CoA dehydrogenase family.</text>
</comment>
<reference evidence="6 7" key="1">
    <citation type="submission" date="2018-07" db="EMBL/GenBank/DDBJ databases">
        <title>Lottiidibacillus patelloidae gen. nov., sp. nov., isolated from the intestinal tract of a marine limpet and the reclassification of B. taeanensis BH030017T, B. algicola KMM 3737T and B. hwajinpoensis SW-72T as genus Lottiidibacillus.</title>
        <authorList>
            <person name="Liu R."/>
            <person name="Huang Z."/>
        </authorList>
    </citation>
    <scope>NUCLEOTIDE SEQUENCE [LARGE SCALE GENOMIC DNA]</scope>
    <source>
        <strain evidence="6 7">BH030017</strain>
    </source>
</reference>
<name>A0A366XX29_9BACI</name>
<feature type="domain" description="3-hydroxyacyl-CoA dehydrogenase NAD binding" evidence="5">
    <location>
        <begin position="39"/>
        <end position="138"/>
    </location>
</feature>
<evidence type="ECO:0000256" key="2">
    <source>
        <dbReference type="ARBA" id="ARBA00009463"/>
    </source>
</evidence>